<feature type="chain" id="PRO_5016415540" evidence="3">
    <location>
        <begin position="22"/>
        <end position="239"/>
    </location>
</feature>
<evidence type="ECO:0000256" key="2">
    <source>
        <dbReference type="ARBA" id="ARBA00023157"/>
    </source>
</evidence>
<dbReference type="PANTHER" id="PTHR33630">
    <property type="entry name" value="CUTINASE RV1984C-RELATED-RELATED"/>
    <property type="match status" value="1"/>
</dbReference>
<sequence>MFTRTAPLLTFGAFLVRLSGAALMNSTECVDVHFVLARGTTESYPGTPFTMAEIVANGTSVTTNYESIIYPATTETESDSYFIGRAAVGSQVNSYAAACPESSIVLISYSQGAMIVGDALAGGGGDATLGNTTEPLISEKVSKHIAANVYYGNPRHAPYQSYNMGNGTWNVTGKYPRLSYQIQNLDERYGDVTADWCNNGDGVCSPSEGSDSLSLHTAYAKDYDPIAAAWILEKLGLGN</sequence>
<dbReference type="PANTHER" id="PTHR33630:SF9">
    <property type="entry name" value="CUTINASE 4"/>
    <property type="match status" value="1"/>
</dbReference>
<feature type="signal peptide" evidence="3">
    <location>
        <begin position="1"/>
        <end position="21"/>
    </location>
</feature>
<evidence type="ECO:0000313" key="5">
    <source>
        <dbReference type="Proteomes" id="UP000248423"/>
    </source>
</evidence>
<evidence type="ECO:0000256" key="3">
    <source>
        <dbReference type="SAM" id="SignalP"/>
    </source>
</evidence>
<dbReference type="GO" id="GO:0052689">
    <property type="term" value="F:carboxylic ester hydrolase activity"/>
    <property type="evidence" value="ECO:0007669"/>
    <property type="project" value="UniProtKB-ARBA"/>
</dbReference>
<dbReference type="SMART" id="SM01110">
    <property type="entry name" value="Cutinase"/>
    <property type="match status" value="1"/>
</dbReference>
<dbReference type="EMBL" id="KZ826421">
    <property type="protein sequence ID" value="PYI01236.1"/>
    <property type="molecule type" value="Genomic_DNA"/>
</dbReference>
<organism evidence="4 5">
    <name type="scientific">Aspergillus sclerotiicarbonarius (strain CBS 121057 / IBT 28362)</name>
    <dbReference type="NCBI Taxonomy" id="1448318"/>
    <lineage>
        <taxon>Eukaryota</taxon>
        <taxon>Fungi</taxon>
        <taxon>Dikarya</taxon>
        <taxon>Ascomycota</taxon>
        <taxon>Pezizomycotina</taxon>
        <taxon>Eurotiomycetes</taxon>
        <taxon>Eurotiomycetidae</taxon>
        <taxon>Eurotiales</taxon>
        <taxon>Aspergillaceae</taxon>
        <taxon>Aspergillus</taxon>
        <taxon>Aspergillus subgen. Circumdati</taxon>
    </lineage>
</organism>
<keyword evidence="3" id="KW-0732">Signal</keyword>
<dbReference type="Gene3D" id="3.40.50.1820">
    <property type="entry name" value="alpha/beta hydrolase"/>
    <property type="match status" value="1"/>
</dbReference>
<dbReference type="OrthoDB" id="2586582at2759"/>
<dbReference type="InterPro" id="IPR029058">
    <property type="entry name" value="AB_hydrolase_fold"/>
</dbReference>
<reference evidence="4 5" key="1">
    <citation type="submission" date="2018-02" db="EMBL/GenBank/DDBJ databases">
        <title>The genomes of Aspergillus section Nigri reveals drivers in fungal speciation.</title>
        <authorList>
            <consortium name="DOE Joint Genome Institute"/>
            <person name="Vesth T.C."/>
            <person name="Nybo J."/>
            <person name="Theobald S."/>
            <person name="Brandl J."/>
            <person name="Frisvad J.C."/>
            <person name="Nielsen K.F."/>
            <person name="Lyhne E.K."/>
            <person name="Kogle M.E."/>
            <person name="Kuo A."/>
            <person name="Riley R."/>
            <person name="Clum A."/>
            <person name="Nolan M."/>
            <person name="Lipzen A."/>
            <person name="Salamov A."/>
            <person name="Henrissat B."/>
            <person name="Wiebenga A."/>
            <person name="De vries R.P."/>
            <person name="Grigoriev I.V."/>
            <person name="Mortensen U.H."/>
            <person name="Andersen M.R."/>
            <person name="Baker S.E."/>
        </authorList>
    </citation>
    <scope>NUCLEOTIDE SEQUENCE [LARGE SCALE GENOMIC DNA]</scope>
    <source>
        <strain evidence="4 5">CBS 121057</strain>
    </source>
</reference>
<gene>
    <name evidence="4" type="ORF">BO78DRAFT_436307</name>
</gene>
<keyword evidence="2" id="KW-1015">Disulfide bond</keyword>
<dbReference type="InterPro" id="IPR000675">
    <property type="entry name" value="Cutinase/axe"/>
</dbReference>
<evidence type="ECO:0000313" key="4">
    <source>
        <dbReference type="EMBL" id="PYI01236.1"/>
    </source>
</evidence>
<keyword evidence="1 4" id="KW-0378">Hydrolase</keyword>
<dbReference type="Pfam" id="PF01083">
    <property type="entry name" value="Cutinase"/>
    <property type="match status" value="1"/>
</dbReference>
<dbReference type="SUPFAM" id="SSF53474">
    <property type="entry name" value="alpha/beta-Hydrolases"/>
    <property type="match status" value="1"/>
</dbReference>
<evidence type="ECO:0000256" key="1">
    <source>
        <dbReference type="ARBA" id="ARBA00022801"/>
    </source>
</evidence>
<keyword evidence="5" id="KW-1185">Reference proteome</keyword>
<protein>
    <submittedName>
        <fullName evidence="4">Alpha/beta-hydrolase</fullName>
    </submittedName>
</protein>
<dbReference type="Proteomes" id="UP000248423">
    <property type="component" value="Unassembled WGS sequence"/>
</dbReference>
<dbReference type="AlphaFoldDB" id="A0A319DU21"/>
<accession>A0A319DU21</accession>
<name>A0A319DU21_ASPSB</name>
<dbReference type="VEuPathDB" id="FungiDB:BO78DRAFT_436307"/>
<proteinExistence type="predicted"/>